<evidence type="ECO:0000256" key="8">
    <source>
        <dbReference type="ARBA" id="ARBA00023047"/>
    </source>
</evidence>
<evidence type="ECO:0000256" key="5">
    <source>
        <dbReference type="ARBA" id="ARBA00022597"/>
    </source>
</evidence>
<dbReference type="InterPro" id="IPR054765">
    <property type="entry name" value="SLBB_dom"/>
</dbReference>
<protein>
    <submittedName>
        <fullName evidence="19">Polysaccharide export outer membrane protein</fullName>
    </submittedName>
</protein>
<dbReference type="InterPro" id="IPR019554">
    <property type="entry name" value="Soluble_ligand-bd"/>
</dbReference>
<keyword evidence="7 15" id="KW-0732">Signal</keyword>
<feature type="domain" description="Soluble ligand binding" evidence="17">
    <location>
        <begin position="222"/>
        <end position="269"/>
    </location>
</feature>
<comment type="similarity">
    <text evidence="2">Belongs to the BexD/CtrA/VexA family.</text>
</comment>
<dbReference type="Gene3D" id="3.30.1950.10">
    <property type="entry name" value="wza like domain"/>
    <property type="match status" value="1"/>
</dbReference>
<reference evidence="19 20" key="1">
    <citation type="submission" date="2020-08" db="EMBL/GenBank/DDBJ databases">
        <title>Genomic Encyclopedia of Type Strains, Phase IV (KMG-IV): sequencing the most valuable type-strain genomes for metagenomic binning, comparative biology and taxonomic classification.</title>
        <authorList>
            <person name="Goeker M."/>
        </authorList>
    </citation>
    <scope>NUCLEOTIDE SEQUENCE [LARGE SCALE GENOMIC DNA]</scope>
    <source>
        <strain evidence="19 20">DSM 12141</strain>
    </source>
</reference>
<dbReference type="Gene3D" id="3.10.560.10">
    <property type="entry name" value="Outer membrane lipoprotein wza domain like"/>
    <property type="match status" value="2"/>
</dbReference>
<evidence type="ECO:0000313" key="20">
    <source>
        <dbReference type="Proteomes" id="UP000541136"/>
    </source>
</evidence>
<keyword evidence="11" id="KW-0472">Membrane</keyword>
<keyword evidence="3" id="KW-0813">Transport</keyword>
<name>A0A7W9WMZ0_CASDE</name>
<keyword evidence="4" id="KW-1134">Transmembrane beta strand</keyword>
<evidence type="ECO:0000256" key="2">
    <source>
        <dbReference type="ARBA" id="ARBA00009450"/>
    </source>
</evidence>
<evidence type="ECO:0000259" key="18">
    <source>
        <dbReference type="Pfam" id="PF22461"/>
    </source>
</evidence>
<dbReference type="InterPro" id="IPR003715">
    <property type="entry name" value="Poly_export_N"/>
</dbReference>
<keyword evidence="8" id="KW-0625">Polysaccharide transport</keyword>
<evidence type="ECO:0000259" key="16">
    <source>
        <dbReference type="Pfam" id="PF02563"/>
    </source>
</evidence>
<keyword evidence="5" id="KW-0762">Sugar transport</keyword>
<dbReference type="EMBL" id="JACHIB010000006">
    <property type="protein sequence ID" value="MBB6083301.1"/>
    <property type="molecule type" value="Genomic_DNA"/>
</dbReference>
<accession>A0A7W9WMZ0</accession>
<keyword evidence="13" id="KW-0998">Cell outer membrane</keyword>
<keyword evidence="14" id="KW-0449">Lipoprotein</keyword>
<evidence type="ECO:0000313" key="19">
    <source>
        <dbReference type="EMBL" id="MBB6083301.1"/>
    </source>
</evidence>
<evidence type="ECO:0000256" key="13">
    <source>
        <dbReference type="ARBA" id="ARBA00023237"/>
    </source>
</evidence>
<keyword evidence="6" id="KW-0812">Transmembrane</keyword>
<evidence type="ECO:0000256" key="15">
    <source>
        <dbReference type="SAM" id="SignalP"/>
    </source>
</evidence>
<dbReference type="Pfam" id="PF10531">
    <property type="entry name" value="SLBB"/>
    <property type="match status" value="1"/>
</dbReference>
<dbReference type="GO" id="GO:0015159">
    <property type="term" value="F:polysaccharide transmembrane transporter activity"/>
    <property type="evidence" value="ECO:0007669"/>
    <property type="project" value="InterPro"/>
</dbReference>
<dbReference type="Proteomes" id="UP000541136">
    <property type="component" value="Unassembled WGS sequence"/>
</dbReference>
<feature type="chain" id="PRO_5031518051" evidence="15">
    <location>
        <begin position="26"/>
        <end position="297"/>
    </location>
</feature>
<feature type="signal peptide" evidence="15">
    <location>
        <begin position="1"/>
        <end position="25"/>
    </location>
</feature>
<evidence type="ECO:0000256" key="4">
    <source>
        <dbReference type="ARBA" id="ARBA00022452"/>
    </source>
</evidence>
<evidence type="ECO:0000256" key="11">
    <source>
        <dbReference type="ARBA" id="ARBA00023136"/>
    </source>
</evidence>
<evidence type="ECO:0000259" key="17">
    <source>
        <dbReference type="Pfam" id="PF10531"/>
    </source>
</evidence>
<keyword evidence="9" id="KW-0406">Ion transport</keyword>
<keyword evidence="12" id="KW-0564">Palmitate</keyword>
<feature type="domain" description="SLBB" evidence="18">
    <location>
        <begin position="135"/>
        <end position="216"/>
    </location>
</feature>
<dbReference type="PANTHER" id="PTHR33619:SF3">
    <property type="entry name" value="POLYSACCHARIDE EXPORT PROTEIN GFCE-RELATED"/>
    <property type="match status" value="1"/>
</dbReference>
<dbReference type="AlphaFoldDB" id="A0A7W9WMZ0"/>
<evidence type="ECO:0000256" key="1">
    <source>
        <dbReference type="ARBA" id="ARBA00004571"/>
    </source>
</evidence>
<evidence type="ECO:0000256" key="12">
    <source>
        <dbReference type="ARBA" id="ARBA00023139"/>
    </source>
</evidence>
<evidence type="ECO:0000256" key="9">
    <source>
        <dbReference type="ARBA" id="ARBA00023065"/>
    </source>
</evidence>
<dbReference type="GO" id="GO:0046930">
    <property type="term" value="C:pore complex"/>
    <property type="evidence" value="ECO:0007669"/>
    <property type="project" value="UniProtKB-KW"/>
</dbReference>
<sequence>MLPMHGALRKFLGLFLSMACWGAFAQAVVPPATVQAPPALTQAATVAAPLNGAAVSTIGPGDVLQLLVYGQPDLTSRITVTQDGEITVPFLGVLRVDGQSPSAVARRIEKGLRDGGFLRDPQVSIEVAQVRSRVVSVLGQVERAGRYAIEGHLSLLELLAQAGGLRNDAAETLVVMRQPAAPGAERQRIEVALGSRTVPSPAVQDLQLQPGDVVYVPLAPRFFVYGEVGHPGAYPMEKDMNVMRAVSLAGGLNPRASDSRISISRNDEKSGKLDTFKVDMGDPVLPGDVIHVDERWF</sequence>
<dbReference type="GO" id="GO:0015288">
    <property type="term" value="F:porin activity"/>
    <property type="evidence" value="ECO:0007669"/>
    <property type="project" value="UniProtKB-KW"/>
</dbReference>
<dbReference type="GO" id="GO:0006811">
    <property type="term" value="P:monoatomic ion transport"/>
    <property type="evidence" value="ECO:0007669"/>
    <property type="project" value="UniProtKB-KW"/>
</dbReference>
<keyword evidence="10" id="KW-0626">Porin</keyword>
<dbReference type="Pfam" id="PF22461">
    <property type="entry name" value="SLBB_2"/>
    <property type="match status" value="1"/>
</dbReference>
<gene>
    <name evidence="19" type="ORF">HNR28_001338</name>
</gene>
<evidence type="ECO:0000256" key="10">
    <source>
        <dbReference type="ARBA" id="ARBA00023114"/>
    </source>
</evidence>
<organism evidence="19 20">
    <name type="scientific">Castellaniella defragrans</name>
    <name type="common">Alcaligenes defragrans</name>
    <dbReference type="NCBI Taxonomy" id="75697"/>
    <lineage>
        <taxon>Bacteria</taxon>
        <taxon>Pseudomonadati</taxon>
        <taxon>Pseudomonadota</taxon>
        <taxon>Betaproteobacteria</taxon>
        <taxon>Burkholderiales</taxon>
        <taxon>Alcaligenaceae</taxon>
        <taxon>Castellaniella</taxon>
    </lineage>
</organism>
<evidence type="ECO:0000256" key="14">
    <source>
        <dbReference type="ARBA" id="ARBA00023288"/>
    </source>
</evidence>
<dbReference type="Pfam" id="PF02563">
    <property type="entry name" value="Poly_export"/>
    <property type="match status" value="1"/>
</dbReference>
<comment type="caution">
    <text evidence="19">The sequence shown here is derived from an EMBL/GenBank/DDBJ whole genome shotgun (WGS) entry which is preliminary data.</text>
</comment>
<dbReference type="GO" id="GO:0009279">
    <property type="term" value="C:cell outer membrane"/>
    <property type="evidence" value="ECO:0007669"/>
    <property type="project" value="UniProtKB-SubCell"/>
</dbReference>
<dbReference type="InterPro" id="IPR049712">
    <property type="entry name" value="Poly_export"/>
</dbReference>
<comment type="subcellular location">
    <subcellularLocation>
        <location evidence="1">Cell outer membrane</location>
        <topology evidence="1">Multi-pass membrane protein</topology>
    </subcellularLocation>
</comment>
<evidence type="ECO:0000256" key="3">
    <source>
        <dbReference type="ARBA" id="ARBA00022448"/>
    </source>
</evidence>
<dbReference type="PANTHER" id="PTHR33619">
    <property type="entry name" value="POLYSACCHARIDE EXPORT PROTEIN GFCE-RELATED"/>
    <property type="match status" value="1"/>
</dbReference>
<feature type="domain" description="Polysaccharide export protein N-terminal" evidence="16">
    <location>
        <begin position="57"/>
        <end position="127"/>
    </location>
</feature>
<evidence type="ECO:0000256" key="7">
    <source>
        <dbReference type="ARBA" id="ARBA00022729"/>
    </source>
</evidence>
<evidence type="ECO:0000256" key="6">
    <source>
        <dbReference type="ARBA" id="ARBA00022692"/>
    </source>
</evidence>
<proteinExistence type="inferred from homology"/>